<dbReference type="NCBIfam" id="NF004840">
    <property type="entry name" value="PRK06190.1"/>
    <property type="match status" value="1"/>
</dbReference>
<evidence type="ECO:0000313" key="3">
    <source>
        <dbReference type="Proteomes" id="UP000193083"/>
    </source>
</evidence>
<dbReference type="InterPro" id="IPR001753">
    <property type="entry name" value="Enoyl-CoA_hydra/iso"/>
</dbReference>
<dbReference type="RefSeq" id="WP_085466801.1">
    <property type="nucleotide sequence ID" value="NZ_FXBL01000004.1"/>
</dbReference>
<name>A0A1X7PTK2_9HYPH</name>
<sequence length="243" mass="25687">MDETPLLIEIADGVATLTLNRPAALNSLNRALRTALVATLAEMDARDDVRVIILTGTGRAFCAGLDVKELGQSGHNVTENVDGGDMGSAITGLRKPIIAAINGLAVTGGFEITLACDIVLAARSAFFQDTHAKIGLLPGWGLSQRLSRAIGPYRAKEISLSARRVPAEEAAALGFVTRVVADDDLLPAARAVALAIARWPADHIGRIKSLIDRGYEMPLGEALRFEAEEARASNAQVTLPTRS</sequence>
<accession>A0A1X7PTK2</accession>
<proteinExistence type="inferred from homology"/>
<dbReference type="Gene3D" id="3.90.226.10">
    <property type="entry name" value="2-enoyl-CoA Hydratase, Chain A, domain 1"/>
    <property type="match status" value="1"/>
</dbReference>
<dbReference type="SUPFAM" id="SSF52096">
    <property type="entry name" value="ClpP/crotonase"/>
    <property type="match status" value="1"/>
</dbReference>
<keyword evidence="3" id="KW-1185">Reference proteome</keyword>
<evidence type="ECO:0000313" key="2">
    <source>
        <dbReference type="EMBL" id="SMH54760.1"/>
    </source>
</evidence>
<dbReference type="GO" id="GO:0003824">
    <property type="term" value="F:catalytic activity"/>
    <property type="evidence" value="ECO:0007669"/>
    <property type="project" value="UniProtKB-ARBA"/>
</dbReference>
<dbReference type="EMBL" id="FXBL01000004">
    <property type="protein sequence ID" value="SMH54760.1"/>
    <property type="molecule type" value="Genomic_DNA"/>
</dbReference>
<dbReference type="PANTHER" id="PTHR43802">
    <property type="entry name" value="ENOYL-COA HYDRATASE"/>
    <property type="match status" value="1"/>
</dbReference>
<organism evidence="2 3">
    <name type="scientific">Mesorhizobium australicum</name>
    <dbReference type="NCBI Taxonomy" id="536018"/>
    <lineage>
        <taxon>Bacteria</taxon>
        <taxon>Pseudomonadati</taxon>
        <taxon>Pseudomonadota</taxon>
        <taxon>Alphaproteobacteria</taxon>
        <taxon>Hyphomicrobiales</taxon>
        <taxon>Phyllobacteriaceae</taxon>
        <taxon>Mesorhizobium</taxon>
    </lineage>
</organism>
<comment type="similarity">
    <text evidence="1">Belongs to the enoyl-CoA hydratase/isomerase family.</text>
</comment>
<protein>
    <submittedName>
        <fullName evidence="2">Short chain enoyl-CoA hydratase</fullName>
    </submittedName>
</protein>
<dbReference type="PANTHER" id="PTHR43802:SF1">
    <property type="entry name" value="IP11341P-RELATED"/>
    <property type="match status" value="1"/>
</dbReference>
<dbReference type="Pfam" id="PF00378">
    <property type="entry name" value="ECH_1"/>
    <property type="match status" value="1"/>
</dbReference>
<dbReference type="AlphaFoldDB" id="A0A1X7PTK2"/>
<dbReference type="OrthoDB" id="9775794at2"/>
<evidence type="ECO:0000256" key="1">
    <source>
        <dbReference type="ARBA" id="ARBA00005254"/>
    </source>
</evidence>
<reference evidence="2 3" key="1">
    <citation type="submission" date="2017-04" db="EMBL/GenBank/DDBJ databases">
        <authorList>
            <person name="Afonso C.L."/>
            <person name="Miller P.J."/>
            <person name="Scott M.A."/>
            <person name="Spackman E."/>
            <person name="Goraichik I."/>
            <person name="Dimitrov K.M."/>
            <person name="Suarez D.L."/>
            <person name="Swayne D.E."/>
        </authorList>
    </citation>
    <scope>NUCLEOTIDE SEQUENCE [LARGE SCALE GENOMIC DNA]</scope>
    <source>
        <strain evidence="2 3">B5P</strain>
    </source>
</reference>
<dbReference type="InterPro" id="IPR029045">
    <property type="entry name" value="ClpP/crotonase-like_dom_sf"/>
</dbReference>
<dbReference type="CDD" id="cd06558">
    <property type="entry name" value="crotonase-like"/>
    <property type="match status" value="1"/>
</dbReference>
<dbReference type="Proteomes" id="UP000193083">
    <property type="component" value="Unassembled WGS sequence"/>
</dbReference>
<gene>
    <name evidence="2" type="ORF">SAMN02982922_5175</name>
</gene>